<evidence type="ECO:0000256" key="6">
    <source>
        <dbReference type="ARBA" id="ARBA00022989"/>
    </source>
</evidence>
<dbReference type="EMBL" id="CAEZSF010000003">
    <property type="protein sequence ID" value="CAB4529614.1"/>
    <property type="molecule type" value="Genomic_DNA"/>
</dbReference>
<dbReference type="NCBIfam" id="TIGR00964">
    <property type="entry name" value="secE_bact"/>
    <property type="match status" value="1"/>
</dbReference>
<keyword evidence="6 10" id="KW-1133">Transmembrane helix</keyword>
<dbReference type="GO" id="GO:0005886">
    <property type="term" value="C:plasma membrane"/>
    <property type="evidence" value="ECO:0007669"/>
    <property type="project" value="TreeGrafter"/>
</dbReference>
<dbReference type="PROSITE" id="PS01067">
    <property type="entry name" value="SECE_SEC61G"/>
    <property type="match status" value="1"/>
</dbReference>
<dbReference type="GO" id="GO:0008320">
    <property type="term" value="F:protein transmembrane transporter activity"/>
    <property type="evidence" value="ECO:0007669"/>
    <property type="project" value="InterPro"/>
</dbReference>
<feature type="compositionally biased region" description="Basic and acidic residues" evidence="9">
    <location>
        <begin position="26"/>
        <end position="42"/>
    </location>
</feature>
<dbReference type="PANTHER" id="PTHR33910">
    <property type="entry name" value="PROTEIN TRANSLOCASE SUBUNIT SECE"/>
    <property type="match status" value="1"/>
</dbReference>
<keyword evidence="2" id="KW-0813">Transport</keyword>
<evidence type="ECO:0000256" key="5">
    <source>
        <dbReference type="ARBA" id="ARBA00022927"/>
    </source>
</evidence>
<dbReference type="InterPro" id="IPR038379">
    <property type="entry name" value="SecE_sf"/>
</dbReference>
<dbReference type="AlphaFoldDB" id="A0A6J7EY82"/>
<dbReference type="HAMAP" id="MF_00422">
    <property type="entry name" value="SecE"/>
    <property type="match status" value="1"/>
</dbReference>
<evidence type="ECO:0000256" key="1">
    <source>
        <dbReference type="ARBA" id="ARBA00004370"/>
    </source>
</evidence>
<keyword evidence="8 10" id="KW-0472">Membrane</keyword>
<sequence>MSMNREQKRAAQKGGQVNPDGSQTAVRDRKAPTQHLKSERTKPMQFLREVRAELKKVAWPTRDEVRRYSIIVLAALIVFTAFVFGIDFLFERLFRFITDPAAEGAVGATVSQLSALAKSHY</sequence>
<feature type="transmembrane region" description="Helical" evidence="10">
    <location>
        <begin position="70"/>
        <end position="90"/>
    </location>
</feature>
<dbReference type="GO" id="GO:0043952">
    <property type="term" value="P:protein transport by the Sec complex"/>
    <property type="evidence" value="ECO:0007669"/>
    <property type="project" value="TreeGrafter"/>
</dbReference>
<dbReference type="EMBL" id="CAEZYU010000082">
    <property type="protein sequence ID" value="CAB4750557.1"/>
    <property type="molecule type" value="Genomic_DNA"/>
</dbReference>
<evidence type="ECO:0000313" key="13">
    <source>
        <dbReference type="EMBL" id="CAB4888722.1"/>
    </source>
</evidence>
<evidence type="ECO:0000256" key="8">
    <source>
        <dbReference type="ARBA" id="ARBA00023136"/>
    </source>
</evidence>
<evidence type="ECO:0000256" key="3">
    <source>
        <dbReference type="ARBA" id="ARBA00022475"/>
    </source>
</evidence>
<gene>
    <name evidence="11" type="ORF">UFOPK1358_00060</name>
    <name evidence="12" type="ORF">UFOPK2766_01631</name>
    <name evidence="13" type="ORF">UFOPK3519_00057</name>
</gene>
<dbReference type="PRINTS" id="PR01650">
    <property type="entry name" value="SECETRNLCASE"/>
</dbReference>
<dbReference type="InterPro" id="IPR005807">
    <property type="entry name" value="SecE_bac"/>
</dbReference>
<evidence type="ECO:0000256" key="10">
    <source>
        <dbReference type="SAM" id="Phobius"/>
    </source>
</evidence>
<keyword evidence="3" id="KW-1003">Cell membrane</keyword>
<evidence type="ECO:0000256" key="4">
    <source>
        <dbReference type="ARBA" id="ARBA00022692"/>
    </source>
</evidence>
<evidence type="ECO:0000313" key="11">
    <source>
        <dbReference type="EMBL" id="CAB4529614.1"/>
    </source>
</evidence>
<dbReference type="PANTHER" id="PTHR33910:SF1">
    <property type="entry name" value="PROTEIN TRANSLOCASE SUBUNIT SECE"/>
    <property type="match status" value="1"/>
</dbReference>
<dbReference type="Gene3D" id="1.20.5.1030">
    <property type="entry name" value="Preprotein translocase secy subunit"/>
    <property type="match status" value="1"/>
</dbReference>
<keyword evidence="5" id="KW-0653">Protein transport</keyword>
<protein>
    <submittedName>
        <fullName evidence="13">Unannotated protein</fullName>
    </submittedName>
</protein>
<evidence type="ECO:0000256" key="7">
    <source>
        <dbReference type="ARBA" id="ARBA00023010"/>
    </source>
</evidence>
<dbReference type="InterPro" id="IPR001901">
    <property type="entry name" value="Translocase_SecE/Sec61-g"/>
</dbReference>
<comment type="subcellular location">
    <subcellularLocation>
        <location evidence="1">Membrane</location>
    </subcellularLocation>
</comment>
<proteinExistence type="inferred from homology"/>
<dbReference type="Pfam" id="PF00584">
    <property type="entry name" value="SecE"/>
    <property type="match status" value="1"/>
</dbReference>
<dbReference type="GO" id="GO:0006605">
    <property type="term" value="P:protein targeting"/>
    <property type="evidence" value="ECO:0007669"/>
    <property type="project" value="InterPro"/>
</dbReference>
<dbReference type="GO" id="GO:0009306">
    <property type="term" value="P:protein secretion"/>
    <property type="evidence" value="ECO:0007669"/>
    <property type="project" value="InterPro"/>
</dbReference>
<keyword evidence="7" id="KW-0811">Translocation</keyword>
<evidence type="ECO:0000256" key="9">
    <source>
        <dbReference type="SAM" id="MobiDB-lite"/>
    </source>
</evidence>
<name>A0A6J7EY82_9ZZZZ</name>
<reference evidence="13" key="1">
    <citation type="submission" date="2020-05" db="EMBL/GenBank/DDBJ databases">
        <authorList>
            <person name="Chiriac C."/>
            <person name="Salcher M."/>
            <person name="Ghai R."/>
            <person name="Kavagutti S V."/>
        </authorList>
    </citation>
    <scope>NUCLEOTIDE SEQUENCE</scope>
</reference>
<organism evidence="13">
    <name type="scientific">freshwater metagenome</name>
    <dbReference type="NCBI Taxonomy" id="449393"/>
    <lineage>
        <taxon>unclassified sequences</taxon>
        <taxon>metagenomes</taxon>
        <taxon>ecological metagenomes</taxon>
    </lineage>
</organism>
<keyword evidence="4 10" id="KW-0812">Transmembrane</keyword>
<evidence type="ECO:0000256" key="2">
    <source>
        <dbReference type="ARBA" id="ARBA00022448"/>
    </source>
</evidence>
<dbReference type="GO" id="GO:0006886">
    <property type="term" value="P:intracellular protein transport"/>
    <property type="evidence" value="ECO:0007669"/>
    <property type="project" value="InterPro"/>
</dbReference>
<feature type="region of interest" description="Disordered" evidence="9">
    <location>
        <begin position="1"/>
        <end position="42"/>
    </location>
</feature>
<evidence type="ECO:0000313" key="12">
    <source>
        <dbReference type="EMBL" id="CAB4750557.1"/>
    </source>
</evidence>
<accession>A0A6J7EY82</accession>
<dbReference type="EMBL" id="CAFBMG010000002">
    <property type="protein sequence ID" value="CAB4888722.1"/>
    <property type="molecule type" value="Genomic_DNA"/>
</dbReference>